<dbReference type="GO" id="GO:0019172">
    <property type="term" value="F:glyoxalase III activity"/>
    <property type="evidence" value="ECO:0007669"/>
    <property type="project" value="TreeGrafter"/>
</dbReference>
<dbReference type="PANTHER" id="PTHR48094:SF11">
    <property type="entry name" value="GLUTATHIONE-INDEPENDENT GLYOXALASE HSP31-RELATED"/>
    <property type="match status" value="1"/>
</dbReference>
<keyword evidence="5" id="KW-0315">Glutamine amidotransferase</keyword>
<dbReference type="AlphaFoldDB" id="A0A926IL32"/>
<comment type="similarity">
    <text evidence="3">Belongs to the peptidase C56 family. HSP31-like subfamily.</text>
</comment>
<protein>
    <submittedName>
        <fullName evidence="5">Type 1 glutamine amidotransferase domain-containing protein</fullName>
    </submittedName>
</protein>
<dbReference type="CDD" id="cd03141">
    <property type="entry name" value="GATase1_Hsp31_like"/>
    <property type="match status" value="1"/>
</dbReference>
<dbReference type="PANTHER" id="PTHR48094">
    <property type="entry name" value="PROTEIN/NUCLEIC ACID DEGLYCASE DJ-1-RELATED"/>
    <property type="match status" value="1"/>
</dbReference>
<organism evidence="5 6">
    <name type="scientific">Jilunia laotingensis</name>
    <dbReference type="NCBI Taxonomy" id="2763675"/>
    <lineage>
        <taxon>Bacteria</taxon>
        <taxon>Pseudomonadati</taxon>
        <taxon>Bacteroidota</taxon>
        <taxon>Bacteroidia</taxon>
        <taxon>Bacteroidales</taxon>
        <taxon>Bacteroidaceae</taxon>
        <taxon>Jilunia</taxon>
    </lineage>
</organism>
<dbReference type="Pfam" id="PF01965">
    <property type="entry name" value="DJ-1_PfpI"/>
    <property type="match status" value="1"/>
</dbReference>
<dbReference type="Gene3D" id="3.40.50.880">
    <property type="match status" value="1"/>
</dbReference>
<proteinExistence type="inferred from homology"/>
<dbReference type="Proteomes" id="UP000651085">
    <property type="component" value="Unassembled WGS sequence"/>
</dbReference>
<reference evidence="5" key="1">
    <citation type="submission" date="2020-08" db="EMBL/GenBank/DDBJ databases">
        <title>Genome public.</title>
        <authorList>
            <person name="Liu C."/>
            <person name="Sun Q."/>
        </authorList>
    </citation>
    <scope>NUCLEOTIDE SEQUENCE</scope>
    <source>
        <strain evidence="5">N12</strain>
    </source>
</reference>
<evidence type="ECO:0000313" key="6">
    <source>
        <dbReference type="Proteomes" id="UP000651085"/>
    </source>
</evidence>
<comment type="caution">
    <text evidence="5">The sequence shown here is derived from an EMBL/GenBank/DDBJ whole genome shotgun (WGS) entry which is preliminary data.</text>
</comment>
<dbReference type="InterPro" id="IPR002818">
    <property type="entry name" value="DJ-1/PfpI"/>
</dbReference>
<dbReference type="InterPro" id="IPR029062">
    <property type="entry name" value="Class_I_gatase-like"/>
</dbReference>
<keyword evidence="1" id="KW-0346">Stress response</keyword>
<gene>
    <name evidence="5" type="ORF">H8744_15090</name>
</gene>
<name>A0A926IL32_9BACT</name>
<sequence length="237" mass="26638">MYIPKILIVVTGTPTFANGKLATGLWLSEFAHIYHRAKNEGYEITVANPRGGNTPVDPESLKSIFLDELSKKYWETADFKDMLYHAKSLDDVLSQQFDVVYLAGGHGAMYDFPDNTVLQTIIRNHYESNRIVSAICHGVSGLLNVELSGGEYLVKGKELTGFSWFEESLARRKEEVPFDLEALLKERGAYYQKAVIPMTPKVIVDNNLITGQNPFSSKEMAEVVIRQLNENSTITKQ</sequence>
<dbReference type="EMBL" id="JACRTF010000001">
    <property type="protein sequence ID" value="MBC8594537.1"/>
    <property type="molecule type" value="Genomic_DNA"/>
</dbReference>
<keyword evidence="6" id="KW-1185">Reference proteome</keyword>
<keyword evidence="2" id="KW-0456">Lyase</keyword>
<dbReference type="RefSeq" id="WP_305067515.1">
    <property type="nucleotide sequence ID" value="NZ_JACRTF010000001.1"/>
</dbReference>
<dbReference type="InterPro" id="IPR050325">
    <property type="entry name" value="Prot/Nucl_acid_deglycase"/>
</dbReference>
<evidence type="ECO:0000256" key="3">
    <source>
        <dbReference type="ARBA" id="ARBA00038493"/>
    </source>
</evidence>
<evidence type="ECO:0000259" key="4">
    <source>
        <dbReference type="Pfam" id="PF01965"/>
    </source>
</evidence>
<accession>A0A926IL32</accession>
<feature type="domain" description="DJ-1/PfpI" evidence="4">
    <location>
        <begin position="28"/>
        <end position="226"/>
    </location>
</feature>
<dbReference type="SUPFAM" id="SSF52317">
    <property type="entry name" value="Class I glutamine amidotransferase-like"/>
    <property type="match status" value="1"/>
</dbReference>
<evidence type="ECO:0000313" key="5">
    <source>
        <dbReference type="EMBL" id="MBC8594537.1"/>
    </source>
</evidence>
<evidence type="ECO:0000256" key="2">
    <source>
        <dbReference type="ARBA" id="ARBA00023239"/>
    </source>
</evidence>
<dbReference type="GO" id="GO:0019243">
    <property type="term" value="P:methylglyoxal catabolic process to D-lactate via S-lactoyl-glutathione"/>
    <property type="evidence" value="ECO:0007669"/>
    <property type="project" value="TreeGrafter"/>
</dbReference>
<evidence type="ECO:0000256" key="1">
    <source>
        <dbReference type="ARBA" id="ARBA00023016"/>
    </source>
</evidence>
<dbReference type="GO" id="GO:0005737">
    <property type="term" value="C:cytoplasm"/>
    <property type="evidence" value="ECO:0007669"/>
    <property type="project" value="TreeGrafter"/>
</dbReference>